<dbReference type="InterPro" id="IPR036291">
    <property type="entry name" value="NAD(P)-bd_dom_sf"/>
</dbReference>
<evidence type="ECO:0000256" key="2">
    <source>
        <dbReference type="SAM" id="Phobius"/>
    </source>
</evidence>
<dbReference type="CDD" id="cd05237">
    <property type="entry name" value="UDP_invert_4-6DH_SDR_e"/>
    <property type="match status" value="1"/>
</dbReference>
<dbReference type="Gene3D" id="3.40.50.720">
    <property type="entry name" value="NAD(P)-binding Rossmann-like Domain"/>
    <property type="match status" value="2"/>
</dbReference>
<dbReference type="Pfam" id="PF02719">
    <property type="entry name" value="Polysacc_synt_2"/>
    <property type="match status" value="1"/>
</dbReference>
<evidence type="ECO:0000259" key="3">
    <source>
        <dbReference type="Pfam" id="PF02719"/>
    </source>
</evidence>
<evidence type="ECO:0000256" key="1">
    <source>
        <dbReference type="ARBA" id="ARBA00007430"/>
    </source>
</evidence>
<dbReference type="InterPro" id="IPR051203">
    <property type="entry name" value="Polysaccharide_Synthase-Rel"/>
</dbReference>
<dbReference type="AlphaFoldDB" id="A0A841Q4H0"/>
<dbReference type="Proteomes" id="UP000581688">
    <property type="component" value="Unassembled WGS sequence"/>
</dbReference>
<feature type="domain" description="Polysaccharide biosynthesis protein CapD-like" evidence="3">
    <location>
        <begin position="281"/>
        <end position="564"/>
    </location>
</feature>
<feature type="transmembrane region" description="Helical" evidence="2">
    <location>
        <begin position="74"/>
        <end position="96"/>
    </location>
</feature>
<evidence type="ECO:0000313" key="5">
    <source>
        <dbReference type="Proteomes" id="UP000581688"/>
    </source>
</evidence>
<evidence type="ECO:0000313" key="4">
    <source>
        <dbReference type="EMBL" id="MBB6453306.1"/>
    </source>
</evidence>
<dbReference type="RefSeq" id="WP_174495600.1">
    <property type="nucleotide sequence ID" value="NZ_CADDWK010000004.1"/>
</dbReference>
<dbReference type="Pfam" id="PF13727">
    <property type="entry name" value="CoA_binding_3"/>
    <property type="match status" value="1"/>
</dbReference>
<keyword evidence="2" id="KW-1133">Transmembrane helix</keyword>
<proteinExistence type="inferred from homology"/>
<name>A0A841Q4H0_9BACI</name>
<dbReference type="SUPFAM" id="SSF51735">
    <property type="entry name" value="NAD(P)-binding Rossmann-fold domains"/>
    <property type="match status" value="2"/>
</dbReference>
<sequence length="605" mass="68078">MSSWQRIILLALSDSINILLAIFVGTFILIPEVASLSSIVMVQLAVFLLFLHHLFAFTYKLYLKVWKYASIGELVAICKVVSLSIITTAFLHIFLYGAEPTIRLLCVIWILQLFFIGGSRMVWMVFYVNRPTDSPIQYKRTLIIGAGAAGTLVARHLKNNKETILKPVVFLDDSPKKQKLQYYGISVVGKIEDVEKVVDKYNISHIIIAIPTLSRREMNHVLNVCSRTKIRTQMIPKIEDLMSGRLAVNQFRDVDVDDLLGRNPVQLDRRLITSHICGKSILVTGAGGSIGSELCRQVMSFHPKEIVLVGQGENSIYNIHMELNAQLDPDKTKIFPVIANIKDRERIFEVVQQYKPDIIYHAAAHKHVPLMEANPLEAIKNNIIGTKNVADAADSFQVKTFVCISTDKAVEPSSIMGATKRIAEKIVHSLNEKSKTKFVAVRFGNVLGSRGSVVPLFKKQIQEGGPVTVTHPEMTRYFMTIKEASQLVIQAGTLAEGGEIFVLDMGKPVKILDLAKNLIHLSGFSLHEIGIVFTGIRPGEKLHEQLQSKNDENLEEVFPKINRVRTTYPPTCMEETENLLQLSMEEIQQELEKMIEQFRVNHQNK</sequence>
<feature type="transmembrane region" description="Helical" evidence="2">
    <location>
        <begin position="7"/>
        <end position="30"/>
    </location>
</feature>
<gene>
    <name evidence="4" type="ORF">HNQ94_001754</name>
</gene>
<dbReference type="EMBL" id="JACHGH010000004">
    <property type="protein sequence ID" value="MBB6453306.1"/>
    <property type="molecule type" value="Genomic_DNA"/>
</dbReference>
<feature type="transmembrane region" description="Helical" evidence="2">
    <location>
        <begin position="36"/>
        <end position="62"/>
    </location>
</feature>
<keyword evidence="5" id="KW-1185">Reference proteome</keyword>
<organism evidence="4 5">
    <name type="scientific">Salirhabdus euzebyi</name>
    <dbReference type="NCBI Taxonomy" id="394506"/>
    <lineage>
        <taxon>Bacteria</taxon>
        <taxon>Bacillati</taxon>
        <taxon>Bacillota</taxon>
        <taxon>Bacilli</taxon>
        <taxon>Bacillales</taxon>
        <taxon>Bacillaceae</taxon>
        <taxon>Salirhabdus</taxon>
    </lineage>
</organism>
<accession>A0A841Q4H0</accession>
<dbReference type="PANTHER" id="PTHR43318">
    <property type="entry name" value="UDP-N-ACETYLGLUCOSAMINE 4,6-DEHYDRATASE"/>
    <property type="match status" value="1"/>
</dbReference>
<protein>
    <submittedName>
        <fullName evidence="4">FlaA1/EpsC-like NDP-sugar epimerase</fullName>
    </submittedName>
</protein>
<comment type="similarity">
    <text evidence="1">Belongs to the polysaccharide synthase family.</text>
</comment>
<keyword evidence="2" id="KW-0812">Transmembrane</keyword>
<feature type="transmembrane region" description="Helical" evidence="2">
    <location>
        <begin position="140"/>
        <end position="157"/>
    </location>
</feature>
<comment type="caution">
    <text evidence="4">The sequence shown here is derived from an EMBL/GenBank/DDBJ whole genome shotgun (WGS) entry which is preliminary data.</text>
</comment>
<reference evidence="4 5" key="1">
    <citation type="submission" date="2020-08" db="EMBL/GenBank/DDBJ databases">
        <title>Genomic Encyclopedia of Type Strains, Phase IV (KMG-IV): sequencing the most valuable type-strain genomes for metagenomic binning, comparative biology and taxonomic classification.</title>
        <authorList>
            <person name="Goeker M."/>
        </authorList>
    </citation>
    <scope>NUCLEOTIDE SEQUENCE [LARGE SCALE GENOMIC DNA]</scope>
    <source>
        <strain evidence="4 5">DSM 19612</strain>
    </source>
</reference>
<dbReference type="PANTHER" id="PTHR43318:SF1">
    <property type="entry name" value="POLYSACCHARIDE BIOSYNTHESIS PROTEIN EPSC-RELATED"/>
    <property type="match status" value="1"/>
</dbReference>
<keyword evidence="2" id="KW-0472">Membrane</keyword>
<dbReference type="InterPro" id="IPR003869">
    <property type="entry name" value="Polysac_CapD-like"/>
</dbReference>
<feature type="transmembrane region" description="Helical" evidence="2">
    <location>
        <begin position="102"/>
        <end position="128"/>
    </location>
</feature>